<dbReference type="Pfam" id="PF00169">
    <property type="entry name" value="PH"/>
    <property type="match status" value="1"/>
</dbReference>
<accession>A0ABD1TVG1</accession>
<gene>
    <name evidence="4" type="ORF">Adt_12956</name>
</gene>
<dbReference type="Proteomes" id="UP001604336">
    <property type="component" value="Unassembled WGS sequence"/>
</dbReference>
<evidence type="ECO:0000256" key="2">
    <source>
        <dbReference type="SAM" id="MobiDB-lite"/>
    </source>
</evidence>
<name>A0ABD1TVG1_9LAMI</name>
<evidence type="ECO:0000259" key="3">
    <source>
        <dbReference type="PROSITE" id="PS50003"/>
    </source>
</evidence>
<dbReference type="PROSITE" id="PS50003">
    <property type="entry name" value="PH_DOMAIN"/>
    <property type="match status" value="1"/>
</dbReference>
<dbReference type="SUPFAM" id="SSF50729">
    <property type="entry name" value="PH domain-like"/>
    <property type="match status" value="1"/>
</dbReference>
<dbReference type="InterPro" id="IPR001849">
    <property type="entry name" value="PH_domain"/>
</dbReference>
<keyword evidence="1" id="KW-0175">Coiled coil</keyword>
<dbReference type="PANTHER" id="PTHR34837">
    <property type="entry name" value="OS05G0595500 PROTEIN"/>
    <property type="match status" value="1"/>
</dbReference>
<evidence type="ECO:0000313" key="4">
    <source>
        <dbReference type="EMBL" id="KAL2516709.1"/>
    </source>
</evidence>
<reference evidence="5" key="1">
    <citation type="submission" date="2024-07" db="EMBL/GenBank/DDBJ databases">
        <title>Two chromosome-level genome assemblies of Korean endemic species Abeliophyllum distichum and Forsythia ovata (Oleaceae).</title>
        <authorList>
            <person name="Jang H."/>
        </authorList>
    </citation>
    <scope>NUCLEOTIDE SEQUENCE [LARGE SCALE GENOMIC DNA]</scope>
</reference>
<dbReference type="AlphaFoldDB" id="A0ABD1TVG1"/>
<feature type="region of interest" description="Disordered" evidence="2">
    <location>
        <begin position="1"/>
        <end position="23"/>
    </location>
</feature>
<evidence type="ECO:0000313" key="5">
    <source>
        <dbReference type="Proteomes" id="UP001604336"/>
    </source>
</evidence>
<organism evidence="4 5">
    <name type="scientific">Abeliophyllum distichum</name>
    <dbReference type="NCBI Taxonomy" id="126358"/>
    <lineage>
        <taxon>Eukaryota</taxon>
        <taxon>Viridiplantae</taxon>
        <taxon>Streptophyta</taxon>
        <taxon>Embryophyta</taxon>
        <taxon>Tracheophyta</taxon>
        <taxon>Spermatophyta</taxon>
        <taxon>Magnoliopsida</taxon>
        <taxon>eudicotyledons</taxon>
        <taxon>Gunneridae</taxon>
        <taxon>Pentapetalae</taxon>
        <taxon>asterids</taxon>
        <taxon>lamiids</taxon>
        <taxon>Lamiales</taxon>
        <taxon>Oleaceae</taxon>
        <taxon>Forsythieae</taxon>
        <taxon>Abeliophyllum</taxon>
    </lineage>
</organism>
<dbReference type="Gene3D" id="2.30.29.30">
    <property type="entry name" value="Pleckstrin-homology domain (PH domain)/Phosphotyrosine-binding domain (PTB)"/>
    <property type="match status" value="1"/>
</dbReference>
<dbReference type="InterPro" id="IPR011993">
    <property type="entry name" value="PH-like_dom_sf"/>
</dbReference>
<protein>
    <submittedName>
        <fullName evidence="4">Pleckstrin-like proteiny (PH) domain-containing protein</fullName>
    </submittedName>
</protein>
<dbReference type="CDD" id="cd00821">
    <property type="entry name" value="PH"/>
    <property type="match status" value="1"/>
</dbReference>
<dbReference type="SMART" id="SM00233">
    <property type="entry name" value="PH"/>
    <property type="match status" value="1"/>
</dbReference>
<keyword evidence="5" id="KW-1185">Reference proteome</keyword>
<proteinExistence type="predicted"/>
<comment type="caution">
    <text evidence="4">The sequence shown here is derived from an EMBL/GenBank/DDBJ whole genome shotgun (WGS) entry which is preliminary data.</text>
</comment>
<evidence type="ECO:0000256" key="1">
    <source>
        <dbReference type="SAM" id="Coils"/>
    </source>
</evidence>
<feature type="coiled-coil region" evidence="1">
    <location>
        <begin position="149"/>
        <end position="176"/>
    </location>
</feature>
<feature type="domain" description="PH" evidence="3">
    <location>
        <begin position="179"/>
        <end position="294"/>
    </location>
</feature>
<sequence length="308" mass="34740">MPTPKIKGQYHHYTKSTHETKVKNGPQTSRIINYQSFPFIKRLLSANSSSAKQVFSSGVELFMGDGPRGVKVIHDHFLASTSTANSLPSPKSSVTDTRTNSDLRSHSRLWVRRKLESATSMLNLFSLRRLPWGSSADGQEKVVLSAVEVASLRSEIASLEERESHYKAQLEHLDEILRSARLSSYLYIRSRWEALPGEPPPLDDTEVDDWIPRFVLLHGSCIYLFLSSTDLSPQDSTLLSDIVEVDSLPCLIREDEETRYCFYILTRHGLRYECSSVSKIQVDSWVAALKIDCKLGTDGKDISDTRTT</sequence>
<dbReference type="PANTHER" id="PTHR34837:SF2">
    <property type="entry name" value="OS05G0595500 PROTEIN"/>
    <property type="match status" value="1"/>
</dbReference>
<dbReference type="EMBL" id="JBFOLK010000004">
    <property type="protein sequence ID" value="KAL2516709.1"/>
    <property type="molecule type" value="Genomic_DNA"/>
</dbReference>